<dbReference type="GO" id="GO:0032259">
    <property type="term" value="P:methylation"/>
    <property type="evidence" value="ECO:0007669"/>
    <property type="project" value="UniProtKB-KW"/>
</dbReference>
<keyword evidence="1 5" id="KW-0489">Methyltransferase</keyword>
<gene>
    <name evidence="5" type="ORF">CSW57_13490</name>
</gene>
<dbReference type="AlphaFoldDB" id="A0A2G3PN91"/>
<dbReference type="CDD" id="cd02440">
    <property type="entry name" value="AdoMet_MTases"/>
    <property type="match status" value="1"/>
</dbReference>
<evidence type="ECO:0000256" key="3">
    <source>
        <dbReference type="ARBA" id="ARBA00022691"/>
    </source>
</evidence>
<reference evidence="5 6" key="1">
    <citation type="submission" date="2017-10" db="EMBL/GenBank/DDBJ databases">
        <title>The draft genome sequence of Williamsia sp. BULT 1.1 isolated from the semi-arid grassland soils from South Africa.</title>
        <authorList>
            <person name="Kabwe M.H."/>
            <person name="Govender N."/>
            <person name="Mutseka Lunga P."/>
            <person name="Vikram S."/>
            <person name="Makhalanyane T.P."/>
        </authorList>
    </citation>
    <scope>NUCLEOTIDE SEQUENCE [LARGE SCALE GENOMIC DNA]</scope>
    <source>
        <strain evidence="5 6">BULT 1.1</strain>
    </source>
</reference>
<dbReference type="GO" id="GO:0008171">
    <property type="term" value="F:O-methyltransferase activity"/>
    <property type="evidence" value="ECO:0007669"/>
    <property type="project" value="InterPro"/>
</dbReference>
<evidence type="ECO:0000256" key="4">
    <source>
        <dbReference type="SAM" id="MobiDB-lite"/>
    </source>
</evidence>
<dbReference type="PANTHER" id="PTHR10509">
    <property type="entry name" value="O-METHYLTRANSFERASE-RELATED"/>
    <property type="match status" value="1"/>
</dbReference>
<keyword evidence="3" id="KW-0949">S-adenosyl-L-methionine</keyword>
<sequence length="235" mass="23949">MSDHSSPADSDATAPSGSTGPAIDPAVLSRYAEAAIVEDEALRLARERSDELGAPAITPAVGATLSLLARLVDAKAVVEVGTGAGISGLWLLNGMRTDGVLTTIDAEAEYHRAARLAFTTAGISPSRTRLINGRAAEVLPRLADASYDLVFVDGAVTDQPRYVAEGLRLLRGGGILIVHNASADGTVADPASTDPAALAAREGALLIADDDTLLPVVIPLGRGLLAAAKARADLG</sequence>
<evidence type="ECO:0000256" key="1">
    <source>
        <dbReference type="ARBA" id="ARBA00022603"/>
    </source>
</evidence>
<keyword evidence="2 5" id="KW-0808">Transferase</keyword>
<feature type="compositionally biased region" description="Low complexity" evidence="4">
    <location>
        <begin position="1"/>
        <end position="19"/>
    </location>
</feature>
<proteinExistence type="predicted"/>
<evidence type="ECO:0000256" key="2">
    <source>
        <dbReference type="ARBA" id="ARBA00022679"/>
    </source>
</evidence>
<dbReference type="InterPro" id="IPR029063">
    <property type="entry name" value="SAM-dependent_MTases_sf"/>
</dbReference>
<dbReference type="Proteomes" id="UP000225108">
    <property type="component" value="Unassembled WGS sequence"/>
</dbReference>
<organism evidence="5 6">
    <name type="scientific">Williamsia marianensis</name>
    <dbReference type="NCBI Taxonomy" id="85044"/>
    <lineage>
        <taxon>Bacteria</taxon>
        <taxon>Bacillati</taxon>
        <taxon>Actinomycetota</taxon>
        <taxon>Actinomycetes</taxon>
        <taxon>Mycobacteriales</taxon>
        <taxon>Nocardiaceae</taxon>
        <taxon>Williamsia</taxon>
    </lineage>
</organism>
<dbReference type="EMBL" id="PEBD01000008">
    <property type="protein sequence ID" value="PHV67203.1"/>
    <property type="molecule type" value="Genomic_DNA"/>
</dbReference>
<dbReference type="SUPFAM" id="SSF53335">
    <property type="entry name" value="S-adenosyl-L-methionine-dependent methyltransferases"/>
    <property type="match status" value="1"/>
</dbReference>
<comment type="caution">
    <text evidence="5">The sequence shown here is derived from an EMBL/GenBank/DDBJ whole genome shotgun (WGS) entry which is preliminary data.</text>
</comment>
<accession>A0A2G3PN91</accession>
<dbReference type="InterPro" id="IPR002935">
    <property type="entry name" value="SAM_O-MeTrfase"/>
</dbReference>
<name>A0A2G3PN91_WILMA</name>
<evidence type="ECO:0000313" key="5">
    <source>
        <dbReference type="EMBL" id="PHV67203.1"/>
    </source>
</evidence>
<dbReference type="PANTHER" id="PTHR10509:SF85">
    <property type="entry name" value="O-METHYLTRANSFERASE RV1220C-RELATED"/>
    <property type="match status" value="1"/>
</dbReference>
<dbReference type="GO" id="GO:0008757">
    <property type="term" value="F:S-adenosylmethionine-dependent methyltransferase activity"/>
    <property type="evidence" value="ECO:0007669"/>
    <property type="project" value="TreeGrafter"/>
</dbReference>
<dbReference type="Gene3D" id="3.40.50.150">
    <property type="entry name" value="Vaccinia Virus protein VP39"/>
    <property type="match status" value="1"/>
</dbReference>
<dbReference type="Pfam" id="PF01596">
    <property type="entry name" value="Methyltransf_3"/>
    <property type="match status" value="1"/>
</dbReference>
<dbReference type="InterPro" id="IPR050362">
    <property type="entry name" value="Cation-dep_OMT"/>
</dbReference>
<feature type="region of interest" description="Disordered" evidence="4">
    <location>
        <begin position="1"/>
        <end position="22"/>
    </location>
</feature>
<evidence type="ECO:0000313" key="6">
    <source>
        <dbReference type="Proteomes" id="UP000225108"/>
    </source>
</evidence>
<dbReference type="PROSITE" id="PS51682">
    <property type="entry name" value="SAM_OMT_I"/>
    <property type="match status" value="1"/>
</dbReference>
<protein>
    <submittedName>
        <fullName evidence="5">Methyltransferase</fullName>
    </submittedName>
</protein>